<protein>
    <recommendedName>
        <fullName evidence="1">Tf2-1-like SH3-like domain-containing protein</fullName>
    </recommendedName>
</protein>
<reference evidence="2 3" key="1">
    <citation type="journal article" date="2018" name="Front. Plant Sci.">
        <title>Red Clover (Trifolium pratense) and Zigzag Clover (T. medium) - A Picture of Genomic Similarities and Differences.</title>
        <authorList>
            <person name="Dluhosova J."/>
            <person name="Istvanek J."/>
            <person name="Nedelnik J."/>
            <person name="Repkova J."/>
        </authorList>
    </citation>
    <scope>NUCLEOTIDE SEQUENCE [LARGE SCALE GENOMIC DNA]</scope>
    <source>
        <strain evidence="3">cv. 10/8</strain>
        <tissue evidence="2">Leaf</tissue>
    </source>
</reference>
<feature type="domain" description="Tf2-1-like SH3-like" evidence="1">
    <location>
        <begin position="1"/>
        <end position="64"/>
    </location>
</feature>
<organism evidence="2 3">
    <name type="scientific">Trifolium medium</name>
    <dbReference type="NCBI Taxonomy" id="97028"/>
    <lineage>
        <taxon>Eukaryota</taxon>
        <taxon>Viridiplantae</taxon>
        <taxon>Streptophyta</taxon>
        <taxon>Embryophyta</taxon>
        <taxon>Tracheophyta</taxon>
        <taxon>Spermatophyta</taxon>
        <taxon>Magnoliopsida</taxon>
        <taxon>eudicotyledons</taxon>
        <taxon>Gunneridae</taxon>
        <taxon>Pentapetalae</taxon>
        <taxon>rosids</taxon>
        <taxon>fabids</taxon>
        <taxon>Fabales</taxon>
        <taxon>Fabaceae</taxon>
        <taxon>Papilionoideae</taxon>
        <taxon>50 kb inversion clade</taxon>
        <taxon>NPAAA clade</taxon>
        <taxon>Hologalegina</taxon>
        <taxon>IRL clade</taxon>
        <taxon>Trifolieae</taxon>
        <taxon>Trifolium</taxon>
    </lineage>
</organism>
<proteinExistence type="predicted"/>
<sequence>DLVFVKLRPYRQTSVAGHRVHKLSKRYYGPFKLIKAVGEVAFQLELPSSSKIHPVFHVSQLKSCFGDTTAALNLPAEAMDNSPIIQPLAVLDWKQNAETNDWQ</sequence>
<keyword evidence="3" id="KW-1185">Reference proteome</keyword>
<comment type="caution">
    <text evidence="2">The sequence shown here is derived from an EMBL/GenBank/DDBJ whole genome shotgun (WGS) entry which is preliminary data.</text>
</comment>
<dbReference type="PANTHER" id="PTHR46148">
    <property type="entry name" value="CHROMO DOMAIN-CONTAINING PROTEIN"/>
    <property type="match status" value="1"/>
</dbReference>
<accession>A0A392RSY6</accession>
<dbReference type="Proteomes" id="UP000265520">
    <property type="component" value="Unassembled WGS sequence"/>
</dbReference>
<evidence type="ECO:0000313" key="2">
    <source>
        <dbReference type="EMBL" id="MCI39267.1"/>
    </source>
</evidence>
<feature type="non-terminal residue" evidence="2">
    <location>
        <position position="1"/>
    </location>
</feature>
<evidence type="ECO:0000313" key="3">
    <source>
        <dbReference type="Proteomes" id="UP000265520"/>
    </source>
</evidence>
<dbReference type="Pfam" id="PF24626">
    <property type="entry name" value="SH3_Tf2-1"/>
    <property type="match status" value="1"/>
</dbReference>
<evidence type="ECO:0000259" key="1">
    <source>
        <dbReference type="Pfam" id="PF24626"/>
    </source>
</evidence>
<dbReference type="AlphaFoldDB" id="A0A392RSY6"/>
<feature type="non-terminal residue" evidence="2">
    <location>
        <position position="103"/>
    </location>
</feature>
<name>A0A392RSY6_9FABA</name>
<dbReference type="InterPro" id="IPR056924">
    <property type="entry name" value="SH3_Tf2-1"/>
</dbReference>
<dbReference type="PANTHER" id="PTHR46148:SF52">
    <property type="entry name" value="OS04G0603800 PROTEIN"/>
    <property type="match status" value="1"/>
</dbReference>
<dbReference type="EMBL" id="LXQA010265513">
    <property type="protein sequence ID" value="MCI39267.1"/>
    <property type="molecule type" value="Genomic_DNA"/>
</dbReference>